<dbReference type="AlphaFoldDB" id="A0A143BHM5"/>
<evidence type="ECO:0000313" key="1">
    <source>
        <dbReference type="EMBL" id="AMW04022.1"/>
    </source>
</evidence>
<dbReference type="eggNOG" id="ENOG502ZFYN">
    <property type="taxonomic scope" value="Bacteria"/>
</dbReference>
<reference evidence="1 2" key="2">
    <citation type="journal article" date="2016" name="Environ. Microbiol. Rep.">
        <title>Metagenomic evidence for the presence of phototrophic Gemmatimonadetes bacteria in diverse environments.</title>
        <authorList>
            <person name="Zeng Y."/>
            <person name="Baumbach J."/>
            <person name="Barbosa E.G."/>
            <person name="Azevedo V."/>
            <person name="Zhang C."/>
            <person name="Koblizek M."/>
        </authorList>
    </citation>
    <scope>NUCLEOTIDE SEQUENCE [LARGE SCALE GENOMIC DNA]</scope>
    <source>
        <strain evidence="1 2">AP64</strain>
    </source>
</reference>
<organism evidence="1 2">
    <name type="scientific">Gemmatimonas phototrophica</name>
    <dbReference type="NCBI Taxonomy" id="1379270"/>
    <lineage>
        <taxon>Bacteria</taxon>
        <taxon>Pseudomonadati</taxon>
        <taxon>Gemmatimonadota</taxon>
        <taxon>Gemmatimonadia</taxon>
        <taxon>Gemmatimonadales</taxon>
        <taxon>Gemmatimonadaceae</taxon>
        <taxon>Gemmatimonas</taxon>
    </lineage>
</organism>
<evidence type="ECO:0000313" key="2">
    <source>
        <dbReference type="Proteomes" id="UP000076404"/>
    </source>
</evidence>
<name>A0A143BHM5_9BACT</name>
<keyword evidence="2" id="KW-1185">Reference proteome</keyword>
<sequence>MNAIIVESVLFVALLAVVGTLLLRALGITPFGRRIRQTANRKRIDKQAELTCPIHGMQREEDLVRLPTGEPLCSLCYKEAVHGDIS</sequence>
<gene>
    <name evidence="1" type="ORF">GEMMAAP_02565</name>
</gene>
<dbReference type="KEGG" id="gph:GEMMAAP_02565"/>
<dbReference type="Proteomes" id="UP000076404">
    <property type="component" value="Chromosome"/>
</dbReference>
<accession>A0A143BHM5</accession>
<protein>
    <submittedName>
        <fullName evidence="1">Uncharacterized protein</fullName>
    </submittedName>
</protein>
<dbReference type="STRING" id="1379270.GEMMAAP_02565"/>
<dbReference type="OrthoDB" id="9970458at2"/>
<dbReference type="RefSeq" id="WP_026849311.1">
    <property type="nucleotide sequence ID" value="NZ_CP011454.1"/>
</dbReference>
<reference evidence="1 2" key="1">
    <citation type="journal article" date="2014" name="Proc. Natl. Acad. Sci. U.S.A.">
        <title>Functional type 2 photosynthetic reaction centers found in the rare bacterial phylum Gemmatimonadetes.</title>
        <authorList>
            <person name="Zeng Y."/>
            <person name="Feng F."/>
            <person name="Medova H."/>
            <person name="Dean J."/>
            <person name="Koblizek M."/>
        </authorList>
    </citation>
    <scope>NUCLEOTIDE SEQUENCE [LARGE SCALE GENOMIC DNA]</scope>
    <source>
        <strain evidence="1 2">AP64</strain>
    </source>
</reference>
<dbReference type="EMBL" id="CP011454">
    <property type="protein sequence ID" value="AMW04022.1"/>
    <property type="molecule type" value="Genomic_DNA"/>
</dbReference>
<proteinExistence type="predicted"/>